<dbReference type="EMBL" id="JAULSU010000007">
    <property type="protein sequence ID" value="KAK0611354.1"/>
    <property type="molecule type" value="Genomic_DNA"/>
</dbReference>
<evidence type="ECO:0000313" key="2">
    <source>
        <dbReference type="EMBL" id="KAK0611354.1"/>
    </source>
</evidence>
<dbReference type="Proteomes" id="UP001175000">
    <property type="component" value="Unassembled WGS sequence"/>
</dbReference>
<accession>A0AA39U5A3</accession>
<organism evidence="2 3">
    <name type="scientific">Immersiella caudata</name>
    <dbReference type="NCBI Taxonomy" id="314043"/>
    <lineage>
        <taxon>Eukaryota</taxon>
        <taxon>Fungi</taxon>
        <taxon>Dikarya</taxon>
        <taxon>Ascomycota</taxon>
        <taxon>Pezizomycotina</taxon>
        <taxon>Sordariomycetes</taxon>
        <taxon>Sordariomycetidae</taxon>
        <taxon>Sordariales</taxon>
        <taxon>Lasiosphaeriaceae</taxon>
        <taxon>Immersiella</taxon>
    </lineage>
</organism>
<protein>
    <submittedName>
        <fullName evidence="2">Uncharacterized protein</fullName>
    </submittedName>
</protein>
<keyword evidence="3" id="KW-1185">Reference proteome</keyword>
<proteinExistence type="predicted"/>
<sequence length="264" mass="27115">MDKRGNQDAGEQMLWHTIKEERKSYCFMIHPDTQHHRIPTSCHSFTITKMVSLALAALFSAVSATSIALSPVATPTDTSSLSAVPVLASGIDSSSTVVPPVSSTPVSKIPTVSVSSSAQTSSTSSGISISNTTTTPSSSVSASQTPSGGNVTVITITTSTTISCTIPITTASPNGTPYTTTTVFPSIKLITTTVTLPCNYCAHRTQGYAVPTITKVPVADVSPGVGYKPTVTPFKVVEASASGMQVGAGVGFGVVLLMLGIPFV</sequence>
<name>A0AA39U5A3_9PEZI</name>
<comment type="caution">
    <text evidence="2">The sequence shown here is derived from an EMBL/GenBank/DDBJ whole genome shotgun (WGS) entry which is preliminary data.</text>
</comment>
<evidence type="ECO:0000256" key="1">
    <source>
        <dbReference type="SAM" id="MobiDB-lite"/>
    </source>
</evidence>
<feature type="region of interest" description="Disordered" evidence="1">
    <location>
        <begin position="92"/>
        <end position="148"/>
    </location>
</feature>
<reference evidence="2" key="1">
    <citation type="submission" date="2023-06" db="EMBL/GenBank/DDBJ databases">
        <title>Genome-scale phylogeny and comparative genomics of the fungal order Sordariales.</title>
        <authorList>
            <consortium name="Lawrence Berkeley National Laboratory"/>
            <person name="Hensen N."/>
            <person name="Bonometti L."/>
            <person name="Westerberg I."/>
            <person name="Brannstrom I.O."/>
            <person name="Guillou S."/>
            <person name="Cros-Aarteil S."/>
            <person name="Calhoun S."/>
            <person name="Haridas S."/>
            <person name="Kuo A."/>
            <person name="Mondo S."/>
            <person name="Pangilinan J."/>
            <person name="Riley R."/>
            <person name="Labutti K."/>
            <person name="Andreopoulos B."/>
            <person name="Lipzen A."/>
            <person name="Chen C."/>
            <person name="Yanf M."/>
            <person name="Daum C."/>
            <person name="Ng V."/>
            <person name="Clum A."/>
            <person name="Steindorff A."/>
            <person name="Ohm R."/>
            <person name="Martin F."/>
            <person name="Silar P."/>
            <person name="Natvig D."/>
            <person name="Lalanne C."/>
            <person name="Gautier V."/>
            <person name="Ament-Velasquez S.L."/>
            <person name="Kruys A."/>
            <person name="Hutchinson M.I."/>
            <person name="Powell A.J."/>
            <person name="Barry K."/>
            <person name="Miller A.N."/>
            <person name="Grigoriev I.V."/>
            <person name="Debuchy R."/>
            <person name="Gladieux P."/>
            <person name="Thoren M.H."/>
            <person name="Johannesson H."/>
        </authorList>
    </citation>
    <scope>NUCLEOTIDE SEQUENCE</scope>
    <source>
        <strain evidence="2">CBS 606.72</strain>
    </source>
</reference>
<gene>
    <name evidence="2" type="ORF">B0T14DRAFT_326059</name>
</gene>
<evidence type="ECO:0000313" key="3">
    <source>
        <dbReference type="Proteomes" id="UP001175000"/>
    </source>
</evidence>
<feature type="compositionally biased region" description="Low complexity" evidence="1">
    <location>
        <begin position="93"/>
        <end position="148"/>
    </location>
</feature>
<dbReference type="AlphaFoldDB" id="A0AA39U5A3"/>